<dbReference type="Gene3D" id="3.40.190.290">
    <property type="match status" value="1"/>
</dbReference>
<dbReference type="SUPFAM" id="SSF53850">
    <property type="entry name" value="Periplasmic binding protein-like II"/>
    <property type="match status" value="1"/>
</dbReference>
<dbReference type="Gene3D" id="3.40.190.10">
    <property type="entry name" value="Periplasmic binding protein-like II"/>
    <property type="match status" value="2"/>
</dbReference>
<dbReference type="Pfam" id="PF03466">
    <property type="entry name" value="LysR_substrate"/>
    <property type="match status" value="2"/>
</dbReference>
<dbReference type="GO" id="GO:0003700">
    <property type="term" value="F:DNA-binding transcription factor activity"/>
    <property type="evidence" value="ECO:0007669"/>
    <property type="project" value="TreeGrafter"/>
</dbReference>
<dbReference type="GO" id="GO:0003677">
    <property type="term" value="F:DNA binding"/>
    <property type="evidence" value="ECO:0007669"/>
    <property type="project" value="UniProtKB-KW"/>
</dbReference>
<dbReference type="PANTHER" id="PTHR30346:SF0">
    <property type="entry name" value="HCA OPERON TRANSCRIPTIONAL ACTIVATOR HCAR"/>
    <property type="match status" value="1"/>
</dbReference>
<accession>A0A2U1SYD6</accession>
<reference evidence="8" key="1">
    <citation type="submission" date="2018-04" db="EMBL/GenBank/DDBJ databases">
        <authorList>
            <person name="Liu S."/>
            <person name="Wang Z."/>
            <person name="Li J."/>
        </authorList>
    </citation>
    <scope>NUCLEOTIDE SEQUENCE [LARGE SCALE GENOMIC DNA]</scope>
    <source>
        <strain evidence="8">S1194</strain>
    </source>
</reference>
<dbReference type="GO" id="GO:0032993">
    <property type="term" value="C:protein-DNA complex"/>
    <property type="evidence" value="ECO:0007669"/>
    <property type="project" value="TreeGrafter"/>
</dbReference>
<protein>
    <submittedName>
        <fullName evidence="7">LysR family transcriptional regulator</fullName>
    </submittedName>
</protein>
<evidence type="ECO:0000256" key="2">
    <source>
        <dbReference type="ARBA" id="ARBA00023015"/>
    </source>
</evidence>
<evidence type="ECO:0000256" key="5">
    <source>
        <dbReference type="SAM" id="MobiDB-lite"/>
    </source>
</evidence>
<organism evidence="7 8">
    <name type="scientific">Homoserinimonas hongtaonis</name>
    <dbReference type="NCBI Taxonomy" id="2079791"/>
    <lineage>
        <taxon>Bacteria</taxon>
        <taxon>Bacillati</taxon>
        <taxon>Actinomycetota</taxon>
        <taxon>Actinomycetes</taxon>
        <taxon>Micrococcales</taxon>
        <taxon>Microbacteriaceae</taxon>
        <taxon>Homoserinimonas</taxon>
    </lineage>
</organism>
<comment type="caution">
    <text evidence="7">The sequence shown here is derived from an EMBL/GenBank/DDBJ whole genome shotgun (WGS) entry which is preliminary data.</text>
</comment>
<name>A0A2U1SYD6_9MICO</name>
<feature type="region of interest" description="Disordered" evidence="5">
    <location>
        <begin position="174"/>
        <end position="224"/>
    </location>
</feature>
<evidence type="ECO:0000313" key="8">
    <source>
        <dbReference type="Proteomes" id="UP000244978"/>
    </source>
</evidence>
<keyword evidence="2" id="KW-0805">Transcription regulation</keyword>
<sequence length="224" mass="23986">MPSDVAPFRIAIVAGVSVGRWTKAWKERRPETPLEVIPIPESEQRSVLTEGIADVSFVRLPIDRDDLSVIRLYSEVPVVVVPKEHPIALFDSVTEADLAGEILRTEDPADAVEVVAAGVGVLRVPHSVARQYARKDVEAIPVSDAPETEIAIAWPTESTSPDVEYFVGIVRGRKASSSRGEAPTAPPPPTNQTTAKRPPQRGAKKPQGGGPAAAGRKRGARGSR</sequence>
<keyword evidence="8" id="KW-1185">Reference proteome</keyword>
<evidence type="ECO:0000313" key="7">
    <source>
        <dbReference type="EMBL" id="PWB96641.1"/>
    </source>
</evidence>
<keyword evidence="3" id="KW-0238">DNA-binding</keyword>
<proteinExistence type="inferred from homology"/>
<dbReference type="Proteomes" id="UP000244978">
    <property type="component" value="Unassembled WGS sequence"/>
</dbReference>
<dbReference type="RefSeq" id="WP_108996775.1">
    <property type="nucleotide sequence ID" value="NZ_QEEX01000001.1"/>
</dbReference>
<keyword evidence="4" id="KW-0804">Transcription</keyword>
<evidence type="ECO:0000256" key="4">
    <source>
        <dbReference type="ARBA" id="ARBA00023163"/>
    </source>
</evidence>
<feature type="domain" description="LysR substrate-binding" evidence="6">
    <location>
        <begin position="16"/>
        <end position="102"/>
    </location>
</feature>
<evidence type="ECO:0000256" key="1">
    <source>
        <dbReference type="ARBA" id="ARBA00009437"/>
    </source>
</evidence>
<gene>
    <name evidence="7" type="ORF">DF220_01405</name>
</gene>
<dbReference type="AlphaFoldDB" id="A0A2U1SYD6"/>
<evidence type="ECO:0000259" key="6">
    <source>
        <dbReference type="Pfam" id="PF03466"/>
    </source>
</evidence>
<dbReference type="InterPro" id="IPR005119">
    <property type="entry name" value="LysR_subst-bd"/>
</dbReference>
<dbReference type="PANTHER" id="PTHR30346">
    <property type="entry name" value="TRANSCRIPTIONAL DUAL REGULATOR HCAR-RELATED"/>
    <property type="match status" value="1"/>
</dbReference>
<feature type="compositionally biased region" description="Basic residues" evidence="5">
    <location>
        <begin position="215"/>
        <end position="224"/>
    </location>
</feature>
<comment type="similarity">
    <text evidence="1">Belongs to the LysR transcriptional regulatory family.</text>
</comment>
<evidence type="ECO:0000256" key="3">
    <source>
        <dbReference type="ARBA" id="ARBA00023125"/>
    </source>
</evidence>
<dbReference type="EMBL" id="QEEX01000001">
    <property type="protein sequence ID" value="PWB96641.1"/>
    <property type="molecule type" value="Genomic_DNA"/>
</dbReference>
<feature type="domain" description="LysR substrate-binding" evidence="6">
    <location>
        <begin position="103"/>
        <end position="172"/>
    </location>
</feature>